<feature type="domain" description="Pseudouridine synthase RsuA/RluA-like" evidence="1">
    <location>
        <begin position="172"/>
        <end position="373"/>
    </location>
</feature>
<dbReference type="SUPFAM" id="SSF55120">
    <property type="entry name" value="Pseudouridine synthase"/>
    <property type="match status" value="1"/>
</dbReference>
<sequence length="440" mass="49219">MLSWVFGADLRASRASHWRSRNALNMRCEIRGAAANPALMKVHPRVGKQPPSTPLPPVVFHVVVEQPYRGVSVQHVLARETKLAPELVEDLIRIGAVYMASVISGGKRGSSRSPSTPNLSRVQRILPADVSSMLDAQSKKGMYFRLHANPARYPDAHAYVWKDRIVYNGDNDFVAVDKPPNLPSVPTLVNVVECARTQVECALECPAPLHAVSRLDVCTSGVLVFARHKRAAAHLNEQIRNRSVKKRYTLLVPGPIPREIIQKDGRVLHAARTNLPDNIPKPRIYRLLDLEKDLDAALLQDESYSTPLEAPKIGGAWHVAAMRILTEREMNRAELSEVVTMQADHAGIDVRYTEYEVELLTGRTHQLRLQFASLGLPLFGDSRYRPVSGRVHRGVPEDDNLDMFGPEPNRVSLCASVFHFNDLKNQPREIASGLAPWWRK</sequence>
<dbReference type="PANTHER" id="PTHR21600:SF52">
    <property type="entry name" value="PSEUDOURIDINE SYNTHASE RSUA_RLUA-LIKE DOMAIN-CONTAINING PROTEIN"/>
    <property type="match status" value="1"/>
</dbReference>
<comment type="caution">
    <text evidence="2">The sequence shown here is derived from an EMBL/GenBank/DDBJ whole genome shotgun (WGS) entry which is preliminary data.</text>
</comment>
<dbReference type="CDD" id="cd02869">
    <property type="entry name" value="PseudoU_synth_RluA_like"/>
    <property type="match status" value="1"/>
</dbReference>
<dbReference type="AlphaFoldDB" id="A0A5J4Z0G8"/>
<dbReference type="Proteomes" id="UP000324585">
    <property type="component" value="Unassembled WGS sequence"/>
</dbReference>
<evidence type="ECO:0000313" key="2">
    <source>
        <dbReference type="EMBL" id="KAA8497126.1"/>
    </source>
</evidence>
<dbReference type="InterPro" id="IPR020103">
    <property type="entry name" value="PsdUridine_synth_cat_dom_sf"/>
</dbReference>
<gene>
    <name evidence="2" type="ORF">FVE85_0855</name>
</gene>
<dbReference type="Gene3D" id="3.30.2350.10">
    <property type="entry name" value="Pseudouridine synthase"/>
    <property type="match status" value="1"/>
</dbReference>
<dbReference type="EMBL" id="VRMN01000002">
    <property type="protein sequence ID" value="KAA8497126.1"/>
    <property type="molecule type" value="Genomic_DNA"/>
</dbReference>
<accession>A0A5J4Z0G8</accession>
<protein>
    <submittedName>
        <fullName evidence="2">RNA pseudouridine synthase 6, chloroplastic</fullName>
    </submittedName>
</protein>
<dbReference type="Pfam" id="PF00849">
    <property type="entry name" value="PseudoU_synth_2"/>
    <property type="match status" value="1"/>
</dbReference>
<name>A0A5J4Z0G8_PORPP</name>
<dbReference type="GO" id="GO:0009982">
    <property type="term" value="F:pseudouridine synthase activity"/>
    <property type="evidence" value="ECO:0007669"/>
    <property type="project" value="InterPro"/>
</dbReference>
<dbReference type="GO" id="GO:0000455">
    <property type="term" value="P:enzyme-directed rRNA pseudouridine synthesis"/>
    <property type="evidence" value="ECO:0007669"/>
    <property type="project" value="TreeGrafter"/>
</dbReference>
<dbReference type="InterPro" id="IPR050188">
    <property type="entry name" value="RluA_PseudoU_synthase"/>
</dbReference>
<reference evidence="3" key="1">
    <citation type="journal article" date="2019" name="Nat. Commun.">
        <title>Expansion of phycobilisome linker gene families in mesophilic red algae.</title>
        <authorList>
            <person name="Lee J."/>
            <person name="Kim D."/>
            <person name="Bhattacharya D."/>
            <person name="Yoon H.S."/>
        </authorList>
    </citation>
    <scope>NUCLEOTIDE SEQUENCE [LARGE SCALE GENOMIC DNA]</scope>
    <source>
        <strain evidence="3">CCMP 1328</strain>
    </source>
</reference>
<dbReference type="PANTHER" id="PTHR21600">
    <property type="entry name" value="MITOCHONDRIAL RNA PSEUDOURIDINE SYNTHASE"/>
    <property type="match status" value="1"/>
</dbReference>
<dbReference type="GO" id="GO:0003723">
    <property type="term" value="F:RNA binding"/>
    <property type="evidence" value="ECO:0007669"/>
    <property type="project" value="InterPro"/>
</dbReference>
<evidence type="ECO:0000313" key="3">
    <source>
        <dbReference type="Proteomes" id="UP000324585"/>
    </source>
</evidence>
<dbReference type="InterPro" id="IPR006145">
    <property type="entry name" value="PsdUridine_synth_RsuA/RluA"/>
</dbReference>
<dbReference type="OrthoDB" id="424794at2759"/>
<evidence type="ECO:0000259" key="1">
    <source>
        <dbReference type="Pfam" id="PF00849"/>
    </source>
</evidence>
<organism evidence="2 3">
    <name type="scientific">Porphyridium purpureum</name>
    <name type="common">Red alga</name>
    <name type="synonym">Porphyridium cruentum</name>
    <dbReference type="NCBI Taxonomy" id="35688"/>
    <lineage>
        <taxon>Eukaryota</taxon>
        <taxon>Rhodophyta</taxon>
        <taxon>Bangiophyceae</taxon>
        <taxon>Porphyridiales</taxon>
        <taxon>Porphyridiaceae</taxon>
        <taxon>Porphyridium</taxon>
    </lineage>
</organism>
<keyword evidence="3" id="KW-1185">Reference proteome</keyword>
<proteinExistence type="predicted"/>